<evidence type="ECO:0000313" key="5">
    <source>
        <dbReference type="Proteomes" id="UP000245202"/>
    </source>
</evidence>
<sequence length="268" mass="29825">MNREEFDQLFDQAFDEAAHSSQLVPDPGPSWARIQKKLARRAVLKRRLKLVPYIAASFLLGAYLFGTPAVTTAFKPVIEAVTTIKDGVLEMTIGQPKANSTLPKTAPPPGIAEDGGSIKSDGQDISYRGTNPIRHDTLKAAAKHLNFALPSIGHVPESFALTEIISYRHQDSNKGDLLSLLYERESGESGLYRISIRKLEKDQRMKLSSDDPDIESEMTTINGYEAFLQITNEGYASLQYFANDLLVNIFGILDREVILEIGSNIRWR</sequence>
<feature type="region of interest" description="Disordered" evidence="1">
    <location>
        <begin position="99"/>
        <end position="126"/>
    </location>
</feature>
<keyword evidence="2" id="KW-0472">Membrane</keyword>
<proteinExistence type="predicted"/>
<evidence type="ECO:0000256" key="2">
    <source>
        <dbReference type="SAM" id="Phobius"/>
    </source>
</evidence>
<comment type="caution">
    <text evidence="4">The sequence shown here is derived from an EMBL/GenBank/DDBJ whole genome shotgun (WGS) entry which is preliminary data.</text>
</comment>
<dbReference type="EMBL" id="BDQX01000022">
    <property type="protein sequence ID" value="GBG05768.1"/>
    <property type="molecule type" value="Genomic_DNA"/>
</dbReference>
<gene>
    <name evidence="4" type="ORF">PAT3040_00253</name>
</gene>
<keyword evidence="2" id="KW-1133">Transmembrane helix</keyword>
<evidence type="ECO:0000313" key="4">
    <source>
        <dbReference type="EMBL" id="GBG05768.1"/>
    </source>
</evidence>
<dbReference type="AlphaFoldDB" id="A0A2R5ELC1"/>
<feature type="transmembrane region" description="Helical" evidence="2">
    <location>
        <begin position="50"/>
        <end position="66"/>
    </location>
</feature>
<protein>
    <recommendedName>
        <fullName evidence="3">DUF4367 domain-containing protein</fullName>
    </recommendedName>
</protein>
<evidence type="ECO:0000259" key="3">
    <source>
        <dbReference type="Pfam" id="PF14285"/>
    </source>
</evidence>
<dbReference type="Pfam" id="PF14285">
    <property type="entry name" value="DUF4367"/>
    <property type="match status" value="1"/>
</dbReference>
<reference evidence="4 5" key="1">
    <citation type="submission" date="2017-08" db="EMBL/GenBank/DDBJ databases">
        <title>Substantial Increase in Enzyme Production by Combined Drug-Resistance Mutations in Paenibacillus agaridevorans.</title>
        <authorList>
            <person name="Tanaka Y."/>
            <person name="Funane K."/>
            <person name="Hosaka T."/>
            <person name="Shiwa Y."/>
            <person name="Fujita N."/>
            <person name="Miyazaki T."/>
            <person name="Yoshikawa H."/>
            <person name="Murakami K."/>
            <person name="Kasahara K."/>
            <person name="Inaoka T."/>
            <person name="Hiraga Y."/>
            <person name="Ochi K."/>
        </authorList>
    </citation>
    <scope>NUCLEOTIDE SEQUENCE [LARGE SCALE GENOMIC DNA]</scope>
    <source>
        <strain evidence="4 5">T-3040</strain>
    </source>
</reference>
<keyword evidence="5" id="KW-1185">Reference proteome</keyword>
<dbReference type="RefSeq" id="WP_108991219.1">
    <property type="nucleotide sequence ID" value="NZ_BDQX01000022.1"/>
</dbReference>
<feature type="domain" description="DUF4367" evidence="3">
    <location>
        <begin position="174"/>
        <end position="265"/>
    </location>
</feature>
<dbReference type="InterPro" id="IPR025377">
    <property type="entry name" value="DUF4367"/>
</dbReference>
<accession>A0A2R5ELC1</accession>
<evidence type="ECO:0000256" key="1">
    <source>
        <dbReference type="SAM" id="MobiDB-lite"/>
    </source>
</evidence>
<name>A0A2R5ELC1_9BACL</name>
<dbReference type="Proteomes" id="UP000245202">
    <property type="component" value="Unassembled WGS sequence"/>
</dbReference>
<keyword evidence="2" id="KW-0812">Transmembrane</keyword>
<organism evidence="4 5">
    <name type="scientific">Paenibacillus agaridevorans</name>
    <dbReference type="NCBI Taxonomy" id="171404"/>
    <lineage>
        <taxon>Bacteria</taxon>
        <taxon>Bacillati</taxon>
        <taxon>Bacillota</taxon>
        <taxon>Bacilli</taxon>
        <taxon>Bacillales</taxon>
        <taxon>Paenibacillaceae</taxon>
        <taxon>Paenibacillus</taxon>
    </lineage>
</organism>